<evidence type="ECO:0000313" key="2">
    <source>
        <dbReference type="EMBL" id="PEN97782.1"/>
    </source>
</evidence>
<feature type="coiled-coil region" evidence="1">
    <location>
        <begin position="45"/>
        <end position="75"/>
    </location>
</feature>
<dbReference type="AlphaFoldDB" id="A0A9X6YM83"/>
<organism evidence="2 3">
    <name type="scientific">Bacillus cereus</name>
    <dbReference type="NCBI Taxonomy" id="1396"/>
    <lineage>
        <taxon>Bacteria</taxon>
        <taxon>Bacillati</taxon>
        <taxon>Bacillota</taxon>
        <taxon>Bacilli</taxon>
        <taxon>Bacillales</taxon>
        <taxon>Bacillaceae</taxon>
        <taxon>Bacillus</taxon>
        <taxon>Bacillus cereus group</taxon>
    </lineage>
</organism>
<gene>
    <name evidence="2" type="ORF">CN553_12080</name>
</gene>
<evidence type="ECO:0000313" key="3">
    <source>
        <dbReference type="Proteomes" id="UP000220691"/>
    </source>
</evidence>
<evidence type="ECO:0000256" key="1">
    <source>
        <dbReference type="SAM" id="Coils"/>
    </source>
</evidence>
<dbReference type="EMBL" id="NUAN01000071">
    <property type="protein sequence ID" value="PEN97782.1"/>
    <property type="molecule type" value="Genomic_DNA"/>
</dbReference>
<dbReference type="Proteomes" id="UP000220691">
    <property type="component" value="Unassembled WGS sequence"/>
</dbReference>
<dbReference type="RefSeq" id="WP_098126383.1">
    <property type="nucleotide sequence ID" value="NZ_NUAN01000071.1"/>
</dbReference>
<accession>A0A9X6YM83</accession>
<name>A0A9X6YM83_BACCE</name>
<sequence length="190" mass="21938">MTQTLQALFGRLKAMDIEAIIRNYEIGTENKVEVKLLLSQIIPLMKDIETLRDAQEKLITELQKADENIKKLEWTLVMSNLAKIIEEVKKSRRIYPEENVFVSEDKELIADAKRVAKLSELEDSPRMDYVRKQFHNAIRRSFGINNVIAVATNEEGTEAQVIVFDVEATEDNHFTTGWDAEKKLPYIELN</sequence>
<protein>
    <submittedName>
        <fullName evidence="2">Uncharacterized protein</fullName>
    </submittedName>
</protein>
<reference evidence="2 3" key="1">
    <citation type="submission" date="2017-09" db="EMBL/GenBank/DDBJ databases">
        <title>Large-scale bioinformatics analysis of Bacillus genomes uncovers conserved roles of natural products in bacterial physiology.</title>
        <authorList>
            <consortium name="Agbiome Team Llc"/>
            <person name="Bleich R.M."/>
            <person name="Kirk G.J."/>
            <person name="Santa Maria K.C."/>
            <person name="Allen S.E."/>
            <person name="Farag S."/>
            <person name="Shank E.A."/>
            <person name="Bowers A."/>
        </authorList>
    </citation>
    <scope>NUCLEOTIDE SEQUENCE [LARGE SCALE GENOMIC DNA]</scope>
    <source>
        <strain evidence="2 3">AFS027647</strain>
    </source>
</reference>
<proteinExistence type="predicted"/>
<keyword evidence="1" id="KW-0175">Coiled coil</keyword>
<comment type="caution">
    <text evidence="2">The sequence shown here is derived from an EMBL/GenBank/DDBJ whole genome shotgun (WGS) entry which is preliminary data.</text>
</comment>